<keyword evidence="1" id="KW-1133">Transmembrane helix</keyword>
<evidence type="ECO:0008006" key="4">
    <source>
        <dbReference type="Google" id="ProtNLM"/>
    </source>
</evidence>
<proteinExistence type="predicted"/>
<evidence type="ECO:0000313" key="2">
    <source>
        <dbReference type="EMBL" id="CAI5450448.1"/>
    </source>
</evidence>
<feature type="transmembrane region" description="Helical" evidence="1">
    <location>
        <begin position="7"/>
        <end position="23"/>
    </location>
</feature>
<protein>
    <recommendedName>
        <fullName evidence="4">Methyltransferase domain-containing protein</fullName>
    </recommendedName>
</protein>
<keyword evidence="1" id="KW-0472">Membrane</keyword>
<dbReference type="AlphaFoldDB" id="A0A9P1IW24"/>
<name>A0A9P1IW24_9PELO</name>
<dbReference type="PANTHER" id="PTHR22989">
    <property type="entry name" value="UNCHARACTERIZED DUF13 C.ELEGANS"/>
    <property type="match status" value="1"/>
</dbReference>
<evidence type="ECO:0000256" key="1">
    <source>
        <dbReference type="SAM" id="Phobius"/>
    </source>
</evidence>
<organism evidence="2 3">
    <name type="scientific">Caenorhabditis angaria</name>
    <dbReference type="NCBI Taxonomy" id="860376"/>
    <lineage>
        <taxon>Eukaryota</taxon>
        <taxon>Metazoa</taxon>
        <taxon>Ecdysozoa</taxon>
        <taxon>Nematoda</taxon>
        <taxon>Chromadorea</taxon>
        <taxon>Rhabditida</taxon>
        <taxon>Rhabditina</taxon>
        <taxon>Rhabditomorpha</taxon>
        <taxon>Rhabditoidea</taxon>
        <taxon>Rhabditidae</taxon>
        <taxon>Peloderinae</taxon>
        <taxon>Caenorhabditis</taxon>
    </lineage>
</organism>
<accession>A0A9P1IW24</accession>
<keyword evidence="3" id="KW-1185">Reference proteome</keyword>
<dbReference type="EMBL" id="CANHGI010000005">
    <property type="protein sequence ID" value="CAI5450448.1"/>
    <property type="molecule type" value="Genomic_DNA"/>
</dbReference>
<evidence type="ECO:0000313" key="3">
    <source>
        <dbReference type="Proteomes" id="UP001152747"/>
    </source>
</evidence>
<comment type="caution">
    <text evidence="2">The sequence shown here is derived from an EMBL/GenBank/DDBJ whole genome shotgun (WGS) entry which is preliminary data.</text>
</comment>
<gene>
    <name evidence="2" type="ORF">CAMP_LOCUS13085</name>
</gene>
<dbReference type="PANTHER" id="PTHR22989:SF8">
    <property type="entry name" value="DUF3485 DOMAIN-CONTAINING PROTEIN"/>
    <property type="match status" value="1"/>
</dbReference>
<sequence length="312" mass="36453">MDTYTKILFLLSFLIIIFIGFLKNPSIFPENGPEIDDRTIILKYYENFQKDGANWRRDTTPHPTINTNYLERLNSYNYSTVTADCNSSHNVDKKKLSAIKYNHERCEVVMLVRFWHQPDILWFNYENAMKICDEENGARDVQIFPFESNSGDEVNDMKYWVAMPKCKIGSNILLKIGKNTDKSPEESLKTYIPDLQIIYIEKSPENFEETLTNIKGSNSSIIIDMLWISYDSNLEFLKLLMNLTIEKMNVVVCQMNMEVAKENAIIFEKFLHSSYARANYIGLRPSSPRNSTLRSGYFQNIKDDRCILKFLK</sequence>
<dbReference type="Proteomes" id="UP001152747">
    <property type="component" value="Unassembled WGS sequence"/>
</dbReference>
<reference evidence="2" key="1">
    <citation type="submission" date="2022-11" db="EMBL/GenBank/DDBJ databases">
        <authorList>
            <person name="Kikuchi T."/>
        </authorList>
    </citation>
    <scope>NUCLEOTIDE SEQUENCE</scope>
    <source>
        <strain evidence="2">PS1010</strain>
    </source>
</reference>
<keyword evidence="1" id="KW-0812">Transmembrane</keyword>